<accession>A0A089PZ17</accession>
<dbReference type="EMBL" id="CP009451">
    <property type="protein sequence ID" value="AIR03434.1"/>
    <property type="molecule type" value="Genomic_DNA"/>
</dbReference>
<protein>
    <submittedName>
        <fullName evidence="1">Uncharacterized protein</fullName>
    </submittedName>
</protein>
<dbReference type="AlphaFoldDB" id="A0A089PZ17"/>
<keyword evidence="2" id="KW-1185">Reference proteome</keyword>
<reference evidence="1 2" key="1">
    <citation type="submission" date="2014-09" db="EMBL/GenBank/DDBJ databases">
        <title>Cedecea neteri SSMD04 Genome Sequencing.</title>
        <authorList>
            <person name="Tan J.-Y."/>
        </authorList>
    </citation>
    <scope>NUCLEOTIDE SEQUENCE [LARGE SCALE GENOMIC DNA]</scope>
    <source>
        <strain evidence="1 2">SSMD04</strain>
    </source>
</reference>
<dbReference type="KEGG" id="cnt:JT31_02015"/>
<name>A0A089PZ17_9ENTR</name>
<evidence type="ECO:0000313" key="2">
    <source>
        <dbReference type="Proteomes" id="UP000029481"/>
    </source>
</evidence>
<dbReference type="Proteomes" id="UP000029481">
    <property type="component" value="Chromosome"/>
</dbReference>
<dbReference type="RefSeq" id="WP_038472731.1">
    <property type="nucleotide sequence ID" value="NZ_CP009451.1"/>
</dbReference>
<sequence>MNFNINQCSVNLISPEVAEVIVDESVFAYTRLEENQEVTVIFPGAIIHESFNSHADALEEIGRIWHLIREAEIGMQLLFRSRNRECHTVQIASSH</sequence>
<evidence type="ECO:0000313" key="1">
    <source>
        <dbReference type="EMBL" id="AIR03434.1"/>
    </source>
</evidence>
<proteinExistence type="predicted"/>
<organism evidence="1 2">
    <name type="scientific">Cedecea neteri</name>
    <dbReference type="NCBI Taxonomy" id="158822"/>
    <lineage>
        <taxon>Bacteria</taxon>
        <taxon>Pseudomonadati</taxon>
        <taxon>Pseudomonadota</taxon>
        <taxon>Gammaproteobacteria</taxon>
        <taxon>Enterobacterales</taxon>
        <taxon>Enterobacteriaceae</taxon>
        <taxon>Cedecea</taxon>
    </lineage>
</organism>
<gene>
    <name evidence="1" type="ORF">JT31_02015</name>
</gene>
<dbReference type="OrthoDB" id="6635656at2"/>